<protein>
    <recommendedName>
        <fullName evidence="4">RDD family protein</fullName>
    </recommendedName>
</protein>
<dbReference type="RefSeq" id="WP_341836979.1">
    <property type="nucleotide sequence ID" value="NZ_CP149822.1"/>
</dbReference>
<feature type="transmembrane region" description="Helical" evidence="1">
    <location>
        <begin position="61"/>
        <end position="81"/>
    </location>
</feature>
<sequence>MDFFLRIRAANDYRNYRTLPEAAVNHPWWKGEAPDFKRPFRYGTGNALLPEQLPQHASRELPNTVETVLLALVAALVAAIVQPSLLAPIALFIAGVLVIEFIATTVQSIKRKAKTDIRVYWYVTVLRLSHDLGLLWGNLRRGRIEGITRRFNDNGTFRKSNLFRTNTYKIVKWILYPLLIWAAWMIYTSA</sequence>
<dbReference type="Proteomes" id="UP001485459">
    <property type="component" value="Chromosome"/>
</dbReference>
<gene>
    <name evidence="2" type="ORF">WJU16_03720</name>
</gene>
<evidence type="ECO:0000313" key="2">
    <source>
        <dbReference type="EMBL" id="WZN42143.1"/>
    </source>
</evidence>
<evidence type="ECO:0008006" key="4">
    <source>
        <dbReference type="Google" id="ProtNLM"/>
    </source>
</evidence>
<reference evidence="3" key="1">
    <citation type="submission" date="2024-03" db="EMBL/GenBank/DDBJ databases">
        <title>Chitinophaga horti sp. nov., isolated from garden soil.</title>
        <authorList>
            <person name="Lee D.S."/>
            <person name="Han D.M."/>
            <person name="Baek J.H."/>
            <person name="Choi D.G."/>
            <person name="Jeon J.H."/>
            <person name="Jeon C.O."/>
        </authorList>
    </citation>
    <scope>NUCLEOTIDE SEQUENCE [LARGE SCALE GENOMIC DNA]</scope>
    <source>
        <strain evidence="3">GPA1</strain>
    </source>
</reference>
<keyword evidence="1" id="KW-0812">Transmembrane</keyword>
<proteinExistence type="predicted"/>
<feature type="transmembrane region" description="Helical" evidence="1">
    <location>
        <begin position="87"/>
        <end position="106"/>
    </location>
</feature>
<evidence type="ECO:0000313" key="3">
    <source>
        <dbReference type="Proteomes" id="UP001485459"/>
    </source>
</evidence>
<name>A0ABZ2YRP6_9BACT</name>
<accession>A0ABZ2YRP6</accession>
<dbReference type="EMBL" id="CP149822">
    <property type="protein sequence ID" value="WZN42143.1"/>
    <property type="molecule type" value="Genomic_DNA"/>
</dbReference>
<keyword evidence="1" id="KW-1133">Transmembrane helix</keyword>
<evidence type="ECO:0000256" key="1">
    <source>
        <dbReference type="SAM" id="Phobius"/>
    </source>
</evidence>
<organism evidence="2 3">
    <name type="scientific">Chitinophaga pollutisoli</name>
    <dbReference type="NCBI Taxonomy" id="3133966"/>
    <lineage>
        <taxon>Bacteria</taxon>
        <taxon>Pseudomonadati</taxon>
        <taxon>Bacteroidota</taxon>
        <taxon>Chitinophagia</taxon>
        <taxon>Chitinophagales</taxon>
        <taxon>Chitinophagaceae</taxon>
        <taxon>Chitinophaga</taxon>
    </lineage>
</organism>
<keyword evidence="3" id="KW-1185">Reference proteome</keyword>
<keyword evidence="1" id="KW-0472">Membrane</keyword>
<feature type="transmembrane region" description="Helical" evidence="1">
    <location>
        <begin position="170"/>
        <end position="187"/>
    </location>
</feature>